<keyword evidence="2" id="KW-1185">Reference proteome</keyword>
<organism evidence="1 2">
    <name type="scientific">Nitzschia inconspicua</name>
    <dbReference type="NCBI Taxonomy" id="303405"/>
    <lineage>
        <taxon>Eukaryota</taxon>
        <taxon>Sar</taxon>
        <taxon>Stramenopiles</taxon>
        <taxon>Ochrophyta</taxon>
        <taxon>Bacillariophyta</taxon>
        <taxon>Bacillariophyceae</taxon>
        <taxon>Bacillariophycidae</taxon>
        <taxon>Bacillariales</taxon>
        <taxon>Bacillariaceae</taxon>
        <taxon>Nitzschia</taxon>
    </lineage>
</organism>
<protein>
    <submittedName>
        <fullName evidence="1">Uncharacterized protein</fullName>
    </submittedName>
</protein>
<proteinExistence type="predicted"/>
<comment type="caution">
    <text evidence="1">The sequence shown here is derived from an EMBL/GenBank/DDBJ whole genome shotgun (WGS) entry which is preliminary data.</text>
</comment>
<reference evidence="1" key="1">
    <citation type="journal article" date="2021" name="Sci. Rep.">
        <title>Diploid genomic architecture of Nitzschia inconspicua, an elite biomass production diatom.</title>
        <authorList>
            <person name="Oliver A."/>
            <person name="Podell S."/>
            <person name="Pinowska A."/>
            <person name="Traller J.C."/>
            <person name="Smith S.R."/>
            <person name="McClure R."/>
            <person name="Beliaev A."/>
            <person name="Bohutskyi P."/>
            <person name="Hill E.A."/>
            <person name="Rabines A."/>
            <person name="Zheng H."/>
            <person name="Allen L.Z."/>
            <person name="Kuo A."/>
            <person name="Grigoriev I.V."/>
            <person name="Allen A.E."/>
            <person name="Hazlebeck D."/>
            <person name="Allen E.E."/>
        </authorList>
    </citation>
    <scope>NUCLEOTIDE SEQUENCE</scope>
    <source>
        <strain evidence="1">Hildebrandi</strain>
    </source>
</reference>
<gene>
    <name evidence="1" type="ORF">IV203_015439</name>
</gene>
<dbReference type="AlphaFoldDB" id="A0A9K3LAL7"/>
<dbReference type="EMBL" id="JAGRRH010000014">
    <property type="protein sequence ID" value="KAG7358850.1"/>
    <property type="molecule type" value="Genomic_DNA"/>
</dbReference>
<sequence>MLQYAQHSVPTFRKFLATSSSVPKYFDSSTPWTGSVNILWYVTVDGPYQLVYNAQVMSILRSSPRTRYLQLIQRVLNILVDTSMLGRNKHRRACLAYAGTRICNTTLEENGQDWPNSGTVCYGAVAVHGSVVVVADAAFGAVAMMGRVVSAGLPDREIVAGNVVRGGEDFVNLVETAIQSALTVFGILHDHWLVCFEPGFAVLVIGLNVEVFHHCGVEGTSLGVEE</sequence>
<evidence type="ECO:0000313" key="1">
    <source>
        <dbReference type="EMBL" id="KAG7358850.1"/>
    </source>
</evidence>
<reference evidence="1" key="2">
    <citation type="submission" date="2021-04" db="EMBL/GenBank/DDBJ databases">
        <authorList>
            <person name="Podell S."/>
        </authorList>
    </citation>
    <scope>NUCLEOTIDE SEQUENCE</scope>
    <source>
        <strain evidence="1">Hildebrandi</strain>
    </source>
</reference>
<name>A0A9K3LAL7_9STRA</name>
<dbReference type="Proteomes" id="UP000693970">
    <property type="component" value="Unassembled WGS sequence"/>
</dbReference>
<evidence type="ECO:0000313" key="2">
    <source>
        <dbReference type="Proteomes" id="UP000693970"/>
    </source>
</evidence>
<accession>A0A9K3LAL7</accession>